<keyword evidence="2" id="KW-0812">Transmembrane</keyword>
<protein>
    <recommendedName>
        <fullName evidence="5">Transmembrane protein</fullName>
    </recommendedName>
</protein>
<feature type="compositionally biased region" description="Polar residues" evidence="1">
    <location>
        <begin position="303"/>
        <end position="312"/>
    </location>
</feature>
<sequence>MPFETERTRRATAPDNTTDALLSVLTAGKLLDRKAKGEVPTNLCPCPSINGASRGMSSFFQKELAPFSESMNKGSKGLDLACLQPLRSPSLRSLAPYRLPPLASQGGSQRVGIDCSSLWEFLRKAIFSKSNLKKDGVRANPFRRMRRTVVREFARKNWRTKGFDHSLRSKARFSAGAFRAMVIQCMRLLGRLHPPIVFFFFFAVSTFGIGLTLEGPTKLVSRPPLRIKLGKKSFLFSSARIADEKVMPVTNAKNVAAADMETIFDGPRGEELEPDKNPQASLLQEPTYLAIGKSPSVEAAPNTGGSSASWGQQEEERV</sequence>
<comment type="caution">
    <text evidence="3">The sequence shown here is derived from an EMBL/GenBank/DDBJ whole genome shotgun (WGS) entry which is preliminary data.</text>
</comment>
<dbReference type="Proteomes" id="UP000321947">
    <property type="component" value="Unassembled WGS sequence"/>
</dbReference>
<dbReference type="AlphaFoldDB" id="A0A5D3BZC3"/>
<evidence type="ECO:0008006" key="5">
    <source>
        <dbReference type="Google" id="ProtNLM"/>
    </source>
</evidence>
<organism evidence="3 4">
    <name type="scientific">Cucumis melo var. makuwa</name>
    <name type="common">Oriental melon</name>
    <dbReference type="NCBI Taxonomy" id="1194695"/>
    <lineage>
        <taxon>Eukaryota</taxon>
        <taxon>Viridiplantae</taxon>
        <taxon>Streptophyta</taxon>
        <taxon>Embryophyta</taxon>
        <taxon>Tracheophyta</taxon>
        <taxon>Spermatophyta</taxon>
        <taxon>Magnoliopsida</taxon>
        <taxon>eudicotyledons</taxon>
        <taxon>Gunneridae</taxon>
        <taxon>Pentapetalae</taxon>
        <taxon>rosids</taxon>
        <taxon>fabids</taxon>
        <taxon>Cucurbitales</taxon>
        <taxon>Cucurbitaceae</taxon>
        <taxon>Benincaseae</taxon>
        <taxon>Cucumis</taxon>
    </lineage>
</organism>
<keyword evidence="2" id="KW-1133">Transmembrane helix</keyword>
<feature type="transmembrane region" description="Helical" evidence="2">
    <location>
        <begin position="196"/>
        <end position="213"/>
    </location>
</feature>
<gene>
    <name evidence="3" type="ORF">E5676_scaffold84043G00010</name>
</gene>
<feature type="region of interest" description="Disordered" evidence="1">
    <location>
        <begin position="293"/>
        <end position="318"/>
    </location>
</feature>
<reference evidence="3 4" key="1">
    <citation type="submission" date="2019-08" db="EMBL/GenBank/DDBJ databases">
        <title>Draft genome sequences of two oriental melons (Cucumis melo L. var makuwa).</title>
        <authorList>
            <person name="Kwon S.-Y."/>
        </authorList>
    </citation>
    <scope>NUCLEOTIDE SEQUENCE [LARGE SCALE GENOMIC DNA]</scope>
    <source>
        <strain evidence="4">cv. Chang Bougi</strain>
        <tissue evidence="3">Leaf</tissue>
    </source>
</reference>
<evidence type="ECO:0000256" key="2">
    <source>
        <dbReference type="SAM" id="Phobius"/>
    </source>
</evidence>
<evidence type="ECO:0000256" key="1">
    <source>
        <dbReference type="SAM" id="MobiDB-lite"/>
    </source>
</evidence>
<keyword evidence="2" id="KW-0472">Membrane</keyword>
<accession>A0A5D3BZC3</accession>
<dbReference type="EMBL" id="SSTD01014302">
    <property type="protein sequence ID" value="TYK04334.1"/>
    <property type="molecule type" value="Genomic_DNA"/>
</dbReference>
<name>A0A5D3BZC3_CUCMM</name>
<proteinExistence type="predicted"/>
<evidence type="ECO:0000313" key="3">
    <source>
        <dbReference type="EMBL" id="TYK04334.1"/>
    </source>
</evidence>
<evidence type="ECO:0000313" key="4">
    <source>
        <dbReference type="Proteomes" id="UP000321947"/>
    </source>
</evidence>